<evidence type="ECO:0000256" key="2">
    <source>
        <dbReference type="SAM" id="Phobius"/>
    </source>
</evidence>
<evidence type="ECO:0000313" key="4">
    <source>
        <dbReference type="Proteomes" id="UP000619534"/>
    </source>
</evidence>
<feature type="transmembrane region" description="Helical" evidence="2">
    <location>
        <begin position="12"/>
        <end position="29"/>
    </location>
</feature>
<organism evidence="3 4">
    <name type="scientific">Thalassobacillus devorans</name>
    <dbReference type="NCBI Taxonomy" id="279813"/>
    <lineage>
        <taxon>Bacteria</taxon>
        <taxon>Bacillati</taxon>
        <taxon>Bacillota</taxon>
        <taxon>Bacilli</taxon>
        <taxon>Bacillales</taxon>
        <taxon>Bacillaceae</taxon>
        <taxon>Thalassobacillus</taxon>
    </lineage>
</organism>
<name>A0ABQ1P092_9BACI</name>
<keyword evidence="2" id="KW-0472">Membrane</keyword>
<gene>
    <name evidence="3" type="ORF">GCM10007216_19260</name>
</gene>
<reference evidence="4" key="1">
    <citation type="journal article" date="2019" name="Int. J. Syst. Evol. Microbiol.">
        <title>The Global Catalogue of Microorganisms (GCM) 10K type strain sequencing project: providing services to taxonomists for standard genome sequencing and annotation.</title>
        <authorList>
            <consortium name="The Broad Institute Genomics Platform"/>
            <consortium name="The Broad Institute Genome Sequencing Center for Infectious Disease"/>
            <person name="Wu L."/>
            <person name="Ma J."/>
        </authorList>
    </citation>
    <scope>NUCLEOTIDE SEQUENCE [LARGE SCALE GENOMIC DNA]</scope>
    <source>
        <strain evidence="4">CCM 7282</strain>
    </source>
</reference>
<dbReference type="Proteomes" id="UP000619534">
    <property type="component" value="Unassembled WGS sequence"/>
</dbReference>
<evidence type="ECO:0000256" key="1">
    <source>
        <dbReference type="SAM" id="MobiDB-lite"/>
    </source>
</evidence>
<sequence>MTEKDKTSNTAGIIGSVVAGFFVGNLFAGKKRVAGSHSKDTSRYPKFFSKTKQKYQLKRDELYLAGLKRDEKISRDKNRLQSEARQKAIKDSTLHKNEHTG</sequence>
<protein>
    <recommendedName>
        <fullName evidence="5">YtxH domain-containing protein</fullName>
    </recommendedName>
</protein>
<dbReference type="RefSeq" id="WP_062446060.1">
    <property type="nucleotide sequence ID" value="NZ_BMCJ01000003.1"/>
</dbReference>
<keyword evidence="2" id="KW-0812">Transmembrane</keyword>
<keyword evidence="4" id="KW-1185">Reference proteome</keyword>
<dbReference type="EMBL" id="BMCJ01000003">
    <property type="protein sequence ID" value="GGC88632.1"/>
    <property type="molecule type" value="Genomic_DNA"/>
</dbReference>
<evidence type="ECO:0008006" key="5">
    <source>
        <dbReference type="Google" id="ProtNLM"/>
    </source>
</evidence>
<proteinExistence type="predicted"/>
<keyword evidence="2" id="KW-1133">Transmembrane helix</keyword>
<evidence type="ECO:0000313" key="3">
    <source>
        <dbReference type="EMBL" id="GGC88632.1"/>
    </source>
</evidence>
<accession>A0ABQ1P092</accession>
<feature type="region of interest" description="Disordered" evidence="1">
    <location>
        <begin position="74"/>
        <end position="101"/>
    </location>
</feature>
<comment type="caution">
    <text evidence="3">The sequence shown here is derived from an EMBL/GenBank/DDBJ whole genome shotgun (WGS) entry which is preliminary data.</text>
</comment>